<protein>
    <submittedName>
        <fullName evidence="1">Uncharacterized protein</fullName>
    </submittedName>
</protein>
<dbReference type="RefSeq" id="WP_284301311.1">
    <property type="nucleotide sequence ID" value="NZ_BSSV01000010.1"/>
</dbReference>
<reference evidence="1 2" key="1">
    <citation type="submission" date="2023-03" db="EMBL/GenBank/DDBJ databases">
        <title>Thalassotalea loyana LMG 22536T draft genome sequence.</title>
        <authorList>
            <person name="Sawabe T."/>
        </authorList>
    </citation>
    <scope>NUCLEOTIDE SEQUENCE [LARGE SCALE GENOMIC DNA]</scope>
    <source>
        <strain evidence="1 2">LMG 22536</strain>
    </source>
</reference>
<evidence type="ECO:0000313" key="1">
    <source>
        <dbReference type="EMBL" id="GLX87336.1"/>
    </source>
</evidence>
<evidence type="ECO:0000313" key="2">
    <source>
        <dbReference type="Proteomes" id="UP001157134"/>
    </source>
</evidence>
<keyword evidence="2" id="KW-1185">Reference proteome</keyword>
<proteinExistence type="predicted"/>
<accession>A0ABQ6HK82</accession>
<dbReference type="Gene3D" id="3.30.70.100">
    <property type="match status" value="1"/>
</dbReference>
<gene>
    <name evidence="1" type="ORF">tloyanaT_35890</name>
</gene>
<comment type="caution">
    <text evidence="1">The sequence shown here is derived from an EMBL/GenBank/DDBJ whole genome shotgun (WGS) entry which is preliminary data.</text>
</comment>
<sequence length="130" mass="14426">MTSAFIEAKQLQLALKRIPQQTEITLTLLTKCRAIACYNDNPIASSGIEALGVFVNSLSSLLTQVDARLIFHSKHCLNISGDEHTMWDYQVVIAFSSISSITELLSLEAFHDILPHFYAGASKYDTVISY</sequence>
<organism evidence="1 2">
    <name type="scientific">Thalassotalea loyana</name>
    <dbReference type="NCBI Taxonomy" id="280483"/>
    <lineage>
        <taxon>Bacteria</taxon>
        <taxon>Pseudomonadati</taxon>
        <taxon>Pseudomonadota</taxon>
        <taxon>Gammaproteobacteria</taxon>
        <taxon>Alteromonadales</taxon>
        <taxon>Colwelliaceae</taxon>
        <taxon>Thalassotalea</taxon>
    </lineage>
</organism>
<name>A0ABQ6HK82_9GAMM</name>
<dbReference type="EMBL" id="BSSV01000010">
    <property type="protein sequence ID" value="GLX87336.1"/>
    <property type="molecule type" value="Genomic_DNA"/>
</dbReference>
<dbReference type="Proteomes" id="UP001157134">
    <property type="component" value="Unassembled WGS sequence"/>
</dbReference>